<reference evidence="2 3" key="1">
    <citation type="journal article" date="2012" name="Proc. Natl. Acad. Sci. U.S.A.">
        <title>Comparative genomics of Ceriporiopsis subvermispora and Phanerochaete chrysosporium provide insight into selective ligninolysis.</title>
        <authorList>
            <person name="Fernandez-Fueyo E."/>
            <person name="Ruiz-Duenas F.J."/>
            <person name="Ferreira P."/>
            <person name="Floudas D."/>
            <person name="Hibbett D.S."/>
            <person name="Canessa P."/>
            <person name="Larrondo L.F."/>
            <person name="James T.Y."/>
            <person name="Seelenfreund D."/>
            <person name="Lobos S."/>
            <person name="Polanco R."/>
            <person name="Tello M."/>
            <person name="Honda Y."/>
            <person name="Watanabe T."/>
            <person name="Watanabe T."/>
            <person name="Ryu J.S."/>
            <person name="Kubicek C.P."/>
            <person name="Schmoll M."/>
            <person name="Gaskell J."/>
            <person name="Hammel K.E."/>
            <person name="St John F.J."/>
            <person name="Vanden Wymelenberg A."/>
            <person name="Sabat G."/>
            <person name="Splinter BonDurant S."/>
            <person name="Syed K."/>
            <person name="Yadav J.S."/>
            <person name="Doddapaneni H."/>
            <person name="Subramanian V."/>
            <person name="Lavin J.L."/>
            <person name="Oguiza J.A."/>
            <person name="Perez G."/>
            <person name="Pisabarro A.G."/>
            <person name="Ramirez L."/>
            <person name="Santoyo F."/>
            <person name="Master E."/>
            <person name="Coutinho P.M."/>
            <person name="Henrissat B."/>
            <person name="Lombard V."/>
            <person name="Magnuson J.K."/>
            <person name="Kuees U."/>
            <person name="Hori C."/>
            <person name="Igarashi K."/>
            <person name="Samejima M."/>
            <person name="Held B.W."/>
            <person name="Barry K.W."/>
            <person name="LaButti K.M."/>
            <person name="Lapidus A."/>
            <person name="Lindquist E.A."/>
            <person name="Lucas S.M."/>
            <person name="Riley R."/>
            <person name="Salamov A.A."/>
            <person name="Hoffmeister D."/>
            <person name="Schwenk D."/>
            <person name="Hadar Y."/>
            <person name="Yarden O."/>
            <person name="de Vries R.P."/>
            <person name="Wiebenga A."/>
            <person name="Stenlid J."/>
            <person name="Eastwood D."/>
            <person name="Grigoriev I.V."/>
            <person name="Berka R.M."/>
            <person name="Blanchette R.A."/>
            <person name="Kersten P."/>
            <person name="Martinez A.T."/>
            <person name="Vicuna R."/>
            <person name="Cullen D."/>
        </authorList>
    </citation>
    <scope>NUCLEOTIDE SEQUENCE [LARGE SCALE GENOMIC DNA]</scope>
    <source>
        <strain evidence="2 3">B</strain>
    </source>
</reference>
<dbReference type="Proteomes" id="UP000016930">
    <property type="component" value="Unassembled WGS sequence"/>
</dbReference>
<evidence type="ECO:0000313" key="3">
    <source>
        <dbReference type="Proteomes" id="UP000016930"/>
    </source>
</evidence>
<organism evidence="2 3">
    <name type="scientific">Ceriporiopsis subvermispora (strain B)</name>
    <name type="common">White-rot fungus</name>
    <name type="synonym">Gelatoporia subvermispora</name>
    <dbReference type="NCBI Taxonomy" id="914234"/>
    <lineage>
        <taxon>Eukaryota</taxon>
        <taxon>Fungi</taxon>
        <taxon>Dikarya</taxon>
        <taxon>Basidiomycota</taxon>
        <taxon>Agaricomycotina</taxon>
        <taxon>Agaricomycetes</taxon>
        <taxon>Polyporales</taxon>
        <taxon>Gelatoporiaceae</taxon>
        <taxon>Gelatoporia</taxon>
    </lineage>
</organism>
<keyword evidence="3" id="KW-1185">Reference proteome</keyword>
<dbReference type="EMBL" id="KB445828">
    <property type="protein sequence ID" value="EMD30945.1"/>
    <property type="molecule type" value="Genomic_DNA"/>
</dbReference>
<feature type="compositionally biased region" description="Basic residues" evidence="1">
    <location>
        <begin position="15"/>
        <end position="27"/>
    </location>
</feature>
<protein>
    <submittedName>
        <fullName evidence="2">Uncharacterized protein</fullName>
    </submittedName>
</protein>
<accession>M2QG10</accession>
<gene>
    <name evidence="2" type="ORF">CERSUDRAFT_100861</name>
</gene>
<sequence length="228" mass="24575">MTDQDVPLSAETPRRNKSKSPLTRKRYYFSDSDRGDDVPPPKSPRKSRRASPKSSQTITPTRGPGSHRAGSPSPLRAHPGGLQPRAAQTFAPKKRGASIISISSDSREPDTHRAGSPSPLRAHPGGLQPRAAQTFAPKKRGASIISISSDSREPDTHRAGSPSPLRAHPRMLQPRTMQTIVPKKRGASIISLSSDSEHDAALPAKSSNSPIIRRQVLAYGLNDIIDLT</sequence>
<evidence type="ECO:0000256" key="1">
    <source>
        <dbReference type="SAM" id="MobiDB-lite"/>
    </source>
</evidence>
<dbReference type="HOGENOM" id="CLU_1214609_0_0_1"/>
<proteinExistence type="predicted"/>
<evidence type="ECO:0000313" key="2">
    <source>
        <dbReference type="EMBL" id="EMD30945.1"/>
    </source>
</evidence>
<dbReference type="AlphaFoldDB" id="M2QG10"/>
<name>M2QG10_CERS8</name>
<feature type="region of interest" description="Disordered" evidence="1">
    <location>
        <begin position="1"/>
        <end position="173"/>
    </location>
</feature>